<dbReference type="Gene3D" id="3.30.930.10">
    <property type="entry name" value="Bira Bifunctional Protein, Domain 2"/>
    <property type="match status" value="1"/>
</dbReference>
<comment type="similarity">
    <text evidence="2">Belongs to the glycosyl hydrolase 1 family.</text>
</comment>
<evidence type="ECO:0000256" key="13">
    <source>
        <dbReference type="ARBA" id="ARBA00056775"/>
    </source>
</evidence>
<dbReference type="InterPro" id="IPR006195">
    <property type="entry name" value="aa-tRNA-synth_II"/>
</dbReference>
<dbReference type="Pfam" id="PF14498">
    <property type="entry name" value="Glyco_hyd_65N_2"/>
    <property type="match status" value="1"/>
</dbReference>
<evidence type="ECO:0000256" key="12">
    <source>
        <dbReference type="ARBA" id="ARBA00034892"/>
    </source>
</evidence>
<dbReference type="GO" id="GO:0006434">
    <property type="term" value="P:seryl-tRNA aminoacylation"/>
    <property type="evidence" value="ECO:0007669"/>
    <property type="project" value="InterPro"/>
</dbReference>
<dbReference type="GO" id="GO:0004828">
    <property type="term" value="F:serine-tRNA ligase activity"/>
    <property type="evidence" value="ECO:0007669"/>
    <property type="project" value="UniProtKB-EC"/>
</dbReference>
<evidence type="ECO:0000256" key="10">
    <source>
        <dbReference type="ARBA" id="ARBA00023295"/>
    </source>
</evidence>
<dbReference type="InterPro" id="IPR002317">
    <property type="entry name" value="Ser-tRNA-ligase_type_1"/>
</dbReference>
<keyword evidence="5" id="KW-0436">Ligase</keyword>
<dbReference type="EC" id="3.2.1.21" evidence="3"/>
<keyword evidence="6" id="KW-0547">Nucleotide-binding</keyword>
<accession>A0A2T5LKQ4</accession>
<comment type="caution">
    <text evidence="15">The sequence shown here is derived from an EMBL/GenBank/DDBJ whole genome shotgun (WGS) entry which is preliminary data.</text>
</comment>
<sequence>MSELWYRKPASGWDEALPVGNGRLGAMVHGRTDTELLQLNEDSVWYGGPQNRLPGDALEHLPRLRDLIRKGAHAEAEQLVRRAFFASPNGQRHYEPLGTLSLEFGHPYDRVKGYRRSLDLKEGISHVQYEYENIKVHRQLLASHPDEVLAMRIEASHPIEFLVRLSRLSEVEYETNEFLDDLIVDNRSITMHVTPGGKGSNSASCMVAIRCDNSQGEAPTIARVGQNLVVNARKTLILISAQSTYRFKDIDKAVIADIERALALSTENIWKRHITDYQALYDRLELQLGSDATHLPTEERILNARDPGLIALYLHYSRYLLISCSRPGKEDGSDRVLPATLQGIWNPSFHPPWGCRYTININLEMNYWSANVGNLSECEQPLFALLERVAAAGTETARKMYGCRGWTVHHNTDIWADTAPVDRWMPATPWPLGGAWLCFHIWDHYRFTGDRALLARMFPVLRGCVEFLLDFLVDDATGKYKVTNPSISPENTFLDENGNPGVLCEGSTIDIQLIRALLNAFISGITVLDLADDELLPSVHETLSRLPPMRIGSAGQLQEWMADYGEAEPGHRHVSHLWALYPGWDINLGTTPDLAKACAITIQRRQAAGGGHTGWSRAWLLCLHARLGAADECAKHLELLLAQSTLPNLLDTHPPFQIDGNFGAGAGILEMLVQSHEGVIRLLPACPDEWRTGKIRGVRARGGFELDFGWKEGEIWGPVIVKSELGLRTVIYYPHNGLQKVVEEIMDLTSVQDLKGVLRSDFFHGYATAAPQIEGAWNKDGKGLSIWDTFGHKPGKIKDGSTADDAVRSYDLYREDIALMKSYGVNGYRFSLSWSRIIPLGGAEDPVNEQGIKFYQDLIDEMLRNGITPFVTIFHWDVPQALEDRYGGMLNKEKFVPDFVRFARVCFEHLGTRVKYWITFNEPGVYSLAGYAAGVHAPGRSSYRDLNEEGDSSTEPFIVSHTQLIAHAYAAKLYRTEFQSEQKGTIGITLSGNWSEAWDEDDPRDQEAAERAREFEIAWFADPLYTTGDYPASMRAQLGDRLPHFTPEESKLVLGSSEFYGMNSYTTFFMQHKDTPADINDHKGNVFIHDTNSKGVPRGEESDTPWLRMAPAGFRKLLNWIWSRYHIPIYVTENGTTAKGETAPTSEVLNDTFRQRFFEGYVGGLARAVKEDGVDVRSYFAWTFTDNWGMIPSISPIKLSCRSFASITRPPTAPKPSPDVKHIRQNPELYAQNCRDRNYPSHADYPLKIQQLSDELRQIDHQLQPSRSRIKALEKTIAKLQHQATEPQNKDQEAALRAEAQELKDESLALTTRKASCTEQVQQLALSLPNISSSHTPIGSEPTLVEYLNFDAQSPPAWVHRPDPSRSHVSIGSTLGLIDFASAATTTGWGWYFLIGDGALLEQALIQYALTVARRYGWTPVSPPSIVYSYVAEACGFQPRDQNNEQQIWAIEQSEKDRAKPQRSLAATAEIPLAAMHAGRDLEPSTLPLKLVGPSRCYRAEAGARGVDTKGLYRVHEFTKIEMFGWADNVPASSSIPSSDDLFNELLTIQKEILTSLRLPCRVLEMPTTDLGASASRKLDIEALFPSRMRGETLEDAWGEVTSASICTDYQSRRLGTRVRGGTAKDSRFPHTVNGTAIAVPRVLAAILENGWDAERGVVVIPEVLRPWMGGMEVIGK</sequence>
<reference evidence="15 16" key="1">
    <citation type="journal article" date="2018" name="Proc. Natl. Acad. Sci. U.S.A.">
        <title>Linking secondary metabolites to gene clusters through genome sequencing of six diverse Aspergillus species.</title>
        <authorList>
            <person name="Kaerboelling I."/>
            <person name="Vesth T.C."/>
            <person name="Frisvad J.C."/>
            <person name="Nybo J.L."/>
            <person name="Theobald S."/>
            <person name="Kuo A."/>
            <person name="Bowyer P."/>
            <person name="Matsuda Y."/>
            <person name="Mondo S."/>
            <person name="Lyhne E.K."/>
            <person name="Kogle M.E."/>
            <person name="Clum A."/>
            <person name="Lipzen A."/>
            <person name="Salamov A."/>
            <person name="Ngan C.Y."/>
            <person name="Daum C."/>
            <person name="Chiniquy J."/>
            <person name="Barry K."/>
            <person name="LaButti K."/>
            <person name="Haridas S."/>
            <person name="Simmons B.A."/>
            <person name="Magnuson J.K."/>
            <person name="Mortensen U.H."/>
            <person name="Larsen T.O."/>
            <person name="Grigoriev I.V."/>
            <person name="Baker S.E."/>
            <person name="Andersen M.R."/>
        </authorList>
    </citation>
    <scope>NUCLEOTIDE SEQUENCE [LARGE SCALE GENOMIC DNA]</scope>
    <source>
        <strain evidence="15 16">IBT 24754</strain>
    </source>
</reference>
<dbReference type="Pfam" id="PF00232">
    <property type="entry name" value="Glyco_hydro_1"/>
    <property type="match status" value="1"/>
</dbReference>
<dbReference type="EC" id="6.1.1.11" evidence="4"/>
<evidence type="ECO:0000256" key="3">
    <source>
        <dbReference type="ARBA" id="ARBA00012744"/>
    </source>
</evidence>
<dbReference type="InterPro" id="IPR027414">
    <property type="entry name" value="GH95_N_dom"/>
</dbReference>
<dbReference type="Pfam" id="PF00587">
    <property type="entry name" value="tRNA-synt_2b"/>
    <property type="match status" value="1"/>
</dbReference>
<dbReference type="Gene3D" id="1.10.287.40">
    <property type="entry name" value="Serine-tRNA synthetase, tRNA binding domain"/>
    <property type="match status" value="1"/>
</dbReference>
<evidence type="ECO:0000256" key="11">
    <source>
        <dbReference type="ARBA" id="ARBA00031113"/>
    </source>
</evidence>
<dbReference type="Gene3D" id="2.70.98.50">
    <property type="entry name" value="putative glycoside hydrolase family protein from bacillus halodurans"/>
    <property type="match status" value="1"/>
</dbReference>
<dbReference type="GeneID" id="63811837"/>
<dbReference type="FunFam" id="1.50.10.10:FF:000028">
    <property type="entry name" value="Alpha-L-fucosidase 2"/>
    <property type="match status" value="1"/>
</dbReference>
<dbReference type="Pfam" id="PF22124">
    <property type="entry name" value="Glyco_hydro_95_cat"/>
    <property type="match status" value="1"/>
</dbReference>
<dbReference type="InterPro" id="IPR015866">
    <property type="entry name" value="Ser-tRNA-synth_1_N"/>
</dbReference>
<dbReference type="GO" id="GO:0005524">
    <property type="term" value="F:ATP binding"/>
    <property type="evidence" value="ECO:0007669"/>
    <property type="project" value="UniProtKB-KW"/>
</dbReference>
<comment type="catalytic activity">
    <reaction evidence="1">
        <text>Hydrolysis of terminal, non-reducing beta-D-glucosyl residues with release of beta-D-glucose.</text>
        <dbReference type="EC" id="3.2.1.21"/>
    </reaction>
</comment>
<dbReference type="InterPro" id="IPR001360">
    <property type="entry name" value="Glyco_hydro_1"/>
</dbReference>
<dbReference type="SUPFAM" id="SSF48208">
    <property type="entry name" value="Six-hairpin glycosidases"/>
    <property type="match status" value="1"/>
</dbReference>
<name>A0A2T5LKQ4_9EURO</name>
<dbReference type="Gene3D" id="3.20.20.80">
    <property type="entry name" value="Glycosidases"/>
    <property type="match status" value="1"/>
</dbReference>
<evidence type="ECO:0000256" key="5">
    <source>
        <dbReference type="ARBA" id="ARBA00022598"/>
    </source>
</evidence>
<keyword evidence="10" id="KW-0326">Glycosidase</keyword>
<dbReference type="Gene3D" id="1.50.10.10">
    <property type="match status" value="1"/>
</dbReference>
<evidence type="ECO:0000256" key="1">
    <source>
        <dbReference type="ARBA" id="ARBA00000448"/>
    </source>
</evidence>
<evidence type="ECO:0000313" key="15">
    <source>
        <dbReference type="EMBL" id="PTU16866.1"/>
    </source>
</evidence>
<evidence type="ECO:0000256" key="2">
    <source>
        <dbReference type="ARBA" id="ARBA00010838"/>
    </source>
</evidence>
<organism evidence="15 16">
    <name type="scientific">Aspergillus ochraceoroseus IBT 24754</name>
    <dbReference type="NCBI Taxonomy" id="1392256"/>
    <lineage>
        <taxon>Eukaryota</taxon>
        <taxon>Fungi</taxon>
        <taxon>Dikarya</taxon>
        <taxon>Ascomycota</taxon>
        <taxon>Pezizomycotina</taxon>
        <taxon>Eurotiomycetes</taxon>
        <taxon>Eurotiomycetidae</taxon>
        <taxon>Eurotiales</taxon>
        <taxon>Aspergillaceae</taxon>
        <taxon>Aspergillus</taxon>
        <taxon>Aspergillus subgen. Nidulantes</taxon>
    </lineage>
</organism>
<dbReference type="InterPro" id="IPR017853">
    <property type="entry name" value="GH"/>
</dbReference>
<dbReference type="OrthoDB" id="2848340at2759"/>
<dbReference type="PANTHER" id="PTHR31084">
    <property type="entry name" value="ALPHA-L-FUCOSIDASE 2"/>
    <property type="match status" value="1"/>
</dbReference>
<dbReference type="FunFam" id="3.20.20.80:FF:000011">
    <property type="entry name" value="Cytosolic beta-glucosidase"/>
    <property type="match status" value="1"/>
</dbReference>
<dbReference type="PROSITE" id="PS50862">
    <property type="entry name" value="AA_TRNA_LIGASE_II"/>
    <property type="match status" value="1"/>
</dbReference>
<dbReference type="VEuPathDB" id="FungiDB:P175DRAFT_0467991"/>
<dbReference type="GO" id="GO:0004560">
    <property type="term" value="F:alpha-L-fucosidase activity"/>
    <property type="evidence" value="ECO:0007669"/>
    <property type="project" value="TreeGrafter"/>
</dbReference>
<protein>
    <recommendedName>
        <fullName evidence="11">Seryl-tRNA synthetase</fullName>
        <ecNumber evidence="3">3.2.1.21</ecNumber>
        <ecNumber evidence="4">6.1.1.11</ecNumber>
    </recommendedName>
    <alternativeName>
        <fullName evidence="12">Seryl-tRNA(Ser) synthetase</fullName>
    </alternativeName>
</protein>
<dbReference type="InterPro" id="IPR042103">
    <property type="entry name" value="SerRS_1_N_sf"/>
</dbReference>
<gene>
    <name evidence="15" type="ORF">P175DRAFT_0467991</name>
</gene>
<dbReference type="PANTHER" id="PTHR31084:SF18">
    <property type="entry name" value="GLYCOSYL HYDROLASE FAMILY 95 N-TERMINAL DOMAIN-CONTAINING PROTEIN"/>
    <property type="match status" value="1"/>
</dbReference>
<dbReference type="NCBIfam" id="TIGR00414">
    <property type="entry name" value="serS"/>
    <property type="match status" value="1"/>
</dbReference>
<dbReference type="EMBL" id="MSFN02000015">
    <property type="protein sequence ID" value="PTU16866.1"/>
    <property type="molecule type" value="Genomic_DNA"/>
</dbReference>
<dbReference type="InterPro" id="IPR002314">
    <property type="entry name" value="aa-tRNA-synt_IIb"/>
</dbReference>
<dbReference type="SUPFAM" id="SSF55681">
    <property type="entry name" value="Class II aaRS and biotin synthetases"/>
    <property type="match status" value="1"/>
</dbReference>
<evidence type="ECO:0000256" key="9">
    <source>
        <dbReference type="ARBA" id="ARBA00023146"/>
    </source>
</evidence>
<comment type="function">
    <text evidence="13">Plays an important role in cellulose degradation. Shows hydrolytic activity against several glycosidic compounds.</text>
</comment>
<dbReference type="Pfam" id="PF02403">
    <property type="entry name" value="Seryl_tRNA_N"/>
    <property type="match status" value="1"/>
</dbReference>
<proteinExistence type="inferred from homology"/>
<dbReference type="InterPro" id="IPR012341">
    <property type="entry name" value="6hp_glycosidase-like_sf"/>
</dbReference>
<dbReference type="FunFam" id="3.30.930.10:FF:000069">
    <property type="entry name" value="Seryl-tRNA synthetase"/>
    <property type="match status" value="1"/>
</dbReference>
<dbReference type="InterPro" id="IPR045864">
    <property type="entry name" value="aa-tRNA-synth_II/BPL/LPL"/>
</dbReference>
<evidence type="ECO:0000256" key="8">
    <source>
        <dbReference type="ARBA" id="ARBA00022840"/>
    </source>
</evidence>
<dbReference type="RefSeq" id="XP_040748283.1">
    <property type="nucleotide sequence ID" value="XM_040894955.1"/>
</dbReference>
<evidence type="ECO:0000256" key="7">
    <source>
        <dbReference type="ARBA" id="ARBA00022801"/>
    </source>
</evidence>
<dbReference type="GO" id="GO:0030245">
    <property type="term" value="P:cellulose catabolic process"/>
    <property type="evidence" value="ECO:0007669"/>
    <property type="project" value="UniProtKB-ARBA"/>
</dbReference>
<feature type="domain" description="Aminoacyl-transfer RNA synthetases class-II family profile" evidence="14">
    <location>
        <begin position="1363"/>
        <end position="1662"/>
    </location>
</feature>
<dbReference type="SUPFAM" id="SSF51445">
    <property type="entry name" value="(Trans)glycosidases"/>
    <property type="match status" value="1"/>
</dbReference>
<dbReference type="InterPro" id="IPR054363">
    <property type="entry name" value="GH95_cat"/>
</dbReference>
<dbReference type="InterPro" id="IPR010978">
    <property type="entry name" value="tRNA-bd_arm"/>
</dbReference>
<dbReference type="UniPathway" id="UPA00906">
    <property type="reaction ID" value="UER00895"/>
</dbReference>
<dbReference type="Proteomes" id="UP000244073">
    <property type="component" value="Unassembled WGS sequence"/>
</dbReference>
<dbReference type="SUPFAM" id="SSF46589">
    <property type="entry name" value="tRNA-binding arm"/>
    <property type="match status" value="1"/>
</dbReference>
<keyword evidence="9" id="KW-0030">Aminoacyl-tRNA synthetase</keyword>
<evidence type="ECO:0000256" key="6">
    <source>
        <dbReference type="ARBA" id="ARBA00022741"/>
    </source>
</evidence>
<evidence type="ECO:0000313" key="16">
    <source>
        <dbReference type="Proteomes" id="UP000244073"/>
    </source>
</evidence>
<evidence type="ECO:0000256" key="4">
    <source>
        <dbReference type="ARBA" id="ARBA00012840"/>
    </source>
</evidence>
<dbReference type="GO" id="GO:0080079">
    <property type="term" value="F:cellobiose glucosidase activity"/>
    <property type="evidence" value="ECO:0007669"/>
    <property type="project" value="UniProtKB-ARBA"/>
</dbReference>
<dbReference type="InterPro" id="IPR008928">
    <property type="entry name" value="6-hairpin_glycosidase_sf"/>
</dbReference>
<evidence type="ECO:0000259" key="14">
    <source>
        <dbReference type="PROSITE" id="PS50862"/>
    </source>
</evidence>
<dbReference type="PRINTS" id="PR00981">
    <property type="entry name" value="TRNASYNTHSER"/>
</dbReference>
<dbReference type="Pfam" id="PF21307">
    <property type="entry name" value="Glyco_hydro_95_C"/>
    <property type="match status" value="1"/>
</dbReference>
<dbReference type="InterPro" id="IPR049053">
    <property type="entry name" value="AFCA-like_C"/>
</dbReference>
<keyword evidence="7" id="KW-0378">Hydrolase</keyword>
<keyword evidence="8" id="KW-0067">ATP-binding</keyword>